<feature type="region of interest" description="Disordered" evidence="1">
    <location>
        <begin position="362"/>
        <end position="395"/>
    </location>
</feature>
<feature type="compositionally biased region" description="Acidic residues" evidence="1">
    <location>
        <begin position="47"/>
        <end position="58"/>
    </location>
</feature>
<dbReference type="Proteomes" id="UP000000305">
    <property type="component" value="Unassembled WGS sequence"/>
</dbReference>
<keyword evidence="3" id="KW-1185">Reference proteome</keyword>
<proteinExistence type="predicted"/>
<dbReference type="GO" id="GO:0071897">
    <property type="term" value="P:DNA biosynthetic process"/>
    <property type="evidence" value="ECO:0007669"/>
    <property type="project" value="UniProtKB-ARBA"/>
</dbReference>
<feature type="region of interest" description="Disordered" evidence="1">
    <location>
        <begin position="1"/>
        <end position="60"/>
    </location>
</feature>
<feature type="compositionally biased region" description="Basic and acidic residues" evidence="1">
    <location>
        <begin position="31"/>
        <end position="45"/>
    </location>
</feature>
<organism evidence="2 3">
    <name type="scientific">Daphnia pulex</name>
    <name type="common">Water flea</name>
    <dbReference type="NCBI Taxonomy" id="6669"/>
    <lineage>
        <taxon>Eukaryota</taxon>
        <taxon>Metazoa</taxon>
        <taxon>Ecdysozoa</taxon>
        <taxon>Arthropoda</taxon>
        <taxon>Crustacea</taxon>
        <taxon>Branchiopoda</taxon>
        <taxon>Diplostraca</taxon>
        <taxon>Cladocera</taxon>
        <taxon>Anomopoda</taxon>
        <taxon>Daphniidae</taxon>
        <taxon>Daphnia</taxon>
    </lineage>
</organism>
<dbReference type="AlphaFoldDB" id="E9I602"/>
<dbReference type="KEGG" id="dpx:DAPPUDRAFT_123657"/>
<dbReference type="EMBL" id="GL736030">
    <property type="protein sequence ID" value="EFX60578.1"/>
    <property type="molecule type" value="Genomic_DNA"/>
</dbReference>
<accession>E9I602</accession>
<evidence type="ECO:0000313" key="2">
    <source>
        <dbReference type="EMBL" id="EFX60578.1"/>
    </source>
</evidence>
<feature type="non-terminal residue" evidence="2">
    <location>
        <position position="1"/>
    </location>
</feature>
<feature type="compositionally biased region" description="Acidic residues" evidence="1">
    <location>
        <begin position="1"/>
        <end position="29"/>
    </location>
</feature>
<dbReference type="InParanoid" id="E9I602"/>
<name>E9I602_DAPPU</name>
<dbReference type="SUPFAM" id="SSF56672">
    <property type="entry name" value="DNA/RNA polymerases"/>
    <property type="match status" value="1"/>
</dbReference>
<dbReference type="InterPro" id="IPR043502">
    <property type="entry name" value="DNA/RNA_pol_sf"/>
</dbReference>
<dbReference type="Gene3D" id="3.90.1600.10">
    <property type="entry name" value="Palm domain of DNA polymerase"/>
    <property type="match status" value="1"/>
</dbReference>
<dbReference type="HOGENOM" id="CLU_699392_0_0_1"/>
<feature type="compositionally biased region" description="Acidic residues" evidence="1">
    <location>
        <begin position="367"/>
        <end position="383"/>
    </location>
</feature>
<sequence>AVDEAADDDEDDEDDDDDDDDERDIDYADNGDYHDEDRNGERGMSESELDSDSEDEVATEQGDLTEMLVNRAEANAAVNLRDDDDDDDDDEDNLRRVLRLAQEDHTYSCSQTIGGGLSSIVPPGTGSRKRKRGKKIKISSKEWRKKAHYRYSFLYAMVSSGVTKKIKNCIPKAVAILSNSKTIILGHVNLLLECLDPRLAELCYMDTDSCIFSFTHHRLEDNLWPEKLQKWQEENILANEEGEESCHGKLKLEGTFKVGFFKALKIYRLFSSRKFREEQKKKICYTRCKGVNRNIAKIIPNKVFDKDAVEKVVVHRSCLRPSRTGEMLIAHECKSLAAPFNLKRQVSSDGIHTFPVSYLADKAIDGDGSDDDDDDDDEEEVDNDNLGNGSSQEPL</sequence>
<evidence type="ECO:0000256" key="1">
    <source>
        <dbReference type="SAM" id="MobiDB-lite"/>
    </source>
</evidence>
<gene>
    <name evidence="2" type="ORF">DAPPUDRAFT_123657</name>
</gene>
<protein>
    <submittedName>
        <fullName evidence="2">Uncharacterized protein</fullName>
    </submittedName>
</protein>
<dbReference type="InterPro" id="IPR023211">
    <property type="entry name" value="DNA_pol_palm_dom_sf"/>
</dbReference>
<reference evidence="2 3" key="1">
    <citation type="journal article" date="2011" name="Science">
        <title>The ecoresponsive genome of Daphnia pulex.</title>
        <authorList>
            <person name="Colbourne J.K."/>
            <person name="Pfrender M.E."/>
            <person name="Gilbert D."/>
            <person name="Thomas W.K."/>
            <person name="Tucker A."/>
            <person name="Oakley T.H."/>
            <person name="Tokishita S."/>
            <person name="Aerts A."/>
            <person name="Arnold G.J."/>
            <person name="Basu M.K."/>
            <person name="Bauer D.J."/>
            <person name="Caceres C.E."/>
            <person name="Carmel L."/>
            <person name="Casola C."/>
            <person name="Choi J.H."/>
            <person name="Detter J.C."/>
            <person name="Dong Q."/>
            <person name="Dusheyko S."/>
            <person name="Eads B.D."/>
            <person name="Frohlich T."/>
            <person name="Geiler-Samerotte K.A."/>
            <person name="Gerlach D."/>
            <person name="Hatcher P."/>
            <person name="Jogdeo S."/>
            <person name="Krijgsveld J."/>
            <person name="Kriventseva E.V."/>
            <person name="Kultz D."/>
            <person name="Laforsch C."/>
            <person name="Lindquist E."/>
            <person name="Lopez J."/>
            <person name="Manak J.R."/>
            <person name="Muller J."/>
            <person name="Pangilinan J."/>
            <person name="Patwardhan R.P."/>
            <person name="Pitluck S."/>
            <person name="Pritham E.J."/>
            <person name="Rechtsteiner A."/>
            <person name="Rho M."/>
            <person name="Rogozin I.B."/>
            <person name="Sakarya O."/>
            <person name="Salamov A."/>
            <person name="Schaack S."/>
            <person name="Shapiro H."/>
            <person name="Shiga Y."/>
            <person name="Skalitzky C."/>
            <person name="Smith Z."/>
            <person name="Souvorov A."/>
            <person name="Sung W."/>
            <person name="Tang Z."/>
            <person name="Tsuchiya D."/>
            <person name="Tu H."/>
            <person name="Vos H."/>
            <person name="Wang M."/>
            <person name="Wolf Y.I."/>
            <person name="Yamagata H."/>
            <person name="Yamada T."/>
            <person name="Ye Y."/>
            <person name="Shaw J.R."/>
            <person name="Andrews J."/>
            <person name="Crease T.J."/>
            <person name="Tang H."/>
            <person name="Lucas S.M."/>
            <person name="Robertson H.M."/>
            <person name="Bork P."/>
            <person name="Koonin E.V."/>
            <person name="Zdobnov E.M."/>
            <person name="Grigoriev I.V."/>
            <person name="Lynch M."/>
            <person name="Boore J.L."/>
        </authorList>
    </citation>
    <scope>NUCLEOTIDE SEQUENCE [LARGE SCALE GENOMIC DNA]</scope>
</reference>
<evidence type="ECO:0000313" key="3">
    <source>
        <dbReference type="Proteomes" id="UP000000305"/>
    </source>
</evidence>